<accession>A0A836GZ00</accession>
<reference evidence="2 3" key="1">
    <citation type="submission" date="2021-03" db="EMBL/GenBank/DDBJ databases">
        <title>Leishmania (Mundinia) martiniquensis Genome sequencing and assembly.</title>
        <authorList>
            <person name="Almutairi H."/>
            <person name="Gatherer D."/>
        </authorList>
    </citation>
    <scope>NUCLEOTIDE SEQUENCE [LARGE SCALE GENOMIC DNA]</scope>
    <source>
        <strain evidence="2">LSCM1</strain>
    </source>
</reference>
<proteinExistence type="predicted"/>
<protein>
    <submittedName>
        <fullName evidence="2">Uncharacterized protein</fullName>
    </submittedName>
</protein>
<dbReference type="GeneID" id="92514141"/>
<dbReference type="RefSeq" id="XP_067177860.1">
    <property type="nucleotide sequence ID" value="XM_067321629.1"/>
</dbReference>
<sequence>MSGIQFQGIPNTVVRVLCLYLWRQAARHLSSLGLLAAPAAAAFSLPFSCSHVSGALYVQHPRHRPSITQFSNSQALKSYAGTVTVAAKVYAVAQQQLSGSSARIGTYSETSDDKGGAQHSWLRQPGEMTPGSAVRTVGALGATLAPRTLHRGTEATHDGNRCGHAAHARC</sequence>
<name>A0A836GZ00_9TRYP</name>
<dbReference type="KEGG" id="lmat:92514141"/>
<dbReference type="Proteomes" id="UP000673552">
    <property type="component" value="Chromosome 26"/>
</dbReference>
<dbReference type="EMBL" id="JAFEUZ010000026">
    <property type="protein sequence ID" value="KAG5476402.1"/>
    <property type="molecule type" value="Genomic_DNA"/>
</dbReference>
<comment type="caution">
    <text evidence="2">The sequence shown here is derived from an EMBL/GenBank/DDBJ whole genome shotgun (WGS) entry which is preliminary data.</text>
</comment>
<feature type="region of interest" description="Disordered" evidence="1">
    <location>
        <begin position="104"/>
        <end position="129"/>
    </location>
</feature>
<dbReference type="AlphaFoldDB" id="A0A836GZ00"/>
<evidence type="ECO:0000256" key="1">
    <source>
        <dbReference type="SAM" id="MobiDB-lite"/>
    </source>
</evidence>
<evidence type="ECO:0000313" key="2">
    <source>
        <dbReference type="EMBL" id="KAG5476402.1"/>
    </source>
</evidence>
<keyword evidence="3" id="KW-1185">Reference proteome</keyword>
<gene>
    <name evidence="2" type="ORF">LSCM1_04105</name>
</gene>
<organism evidence="2 3">
    <name type="scientific">Leishmania martiniquensis</name>
    <dbReference type="NCBI Taxonomy" id="1580590"/>
    <lineage>
        <taxon>Eukaryota</taxon>
        <taxon>Discoba</taxon>
        <taxon>Euglenozoa</taxon>
        <taxon>Kinetoplastea</taxon>
        <taxon>Metakinetoplastina</taxon>
        <taxon>Trypanosomatida</taxon>
        <taxon>Trypanosomatidae</taxon>
        <taxon>Leishmaniinae</taxon>
        <taxon>Leishmania</taxon>
    </lineage>
</organism>
<evidence type="ECO:0000313" key="3">
    <source>
        <dbReference type="Proteomes" id="UP000673552"/>
    </source>
</evidence>